<keyword evidence="1" id="KW-1133">Transmembrane helix</keyword>
<evidence type="ECO:0000313" key="2">
    <source>
        <dbReference type="EMBL" id="JAD72247.1"/>
    </source>
</evidence>
<dbReference type="AlphaFoldDB" id="A0A0A9CL46"/>
<keyword evidence="1" id="KW-0812">Transmembrane</keyword>
<sequence length="60" mass="7162">MRLKSSAVFSCILSKIVSFWLFHIKHRTARKAVFVAWGPPEDHPLILRTQMHVIEWKFRN</sequence>
<dbReference type="EMBL" id="GBRH01225648">
    <property type="protein sequence ID" value="JAD72247.1"/>
    <property type="molecule type" value="Transcribed_RNA"/>
</dbReference>
<protein>
    <submittedName>
        <fullName evidence="2">Uncharacterized protein</fullName>
    </submittedName>
</protein>
<organism evidence="2">
    <name type="scientific">Arundo donax</name>
    <name type="common">Giant reed</name>
    <name type="synonym">Donax arundinaceus</name>
    <dbReference type="NCBI Taxonomy" id="35708"/>
    <lineage>
        <taxon>Eukaryota</taxon>
        <taxon>Viridiplantae</taxon>
        <taxon>Streptophyta</taxon>
        <taxon>Embryophyta</taxon>
        <taxon>Tracheophyta</taxon>
        <taxon>Spermatophyta</taxon>
        <taxon>Magnoliopsida</taxon>
        <taxon>Liliopsida</taxon>
        <taxon>Poales</taxon>
        <taxon>Poaceae</taxon>
        <taxon>PACMAD clade</taxon>
        <taxon>Arundinoideae</taxon>
        <taxon>Arundineae</taxon>
        <taxon>Arundo</taxon>
    </lineage>
</organism>
<keyword evidence="1" id="KW-0472">Membrane</keyword>
<reference evidence="2" key="1">
    <citation type="submission" date="2014-09" db="EMBL/GenBank/DDBJ databases">
        <authorList>
            <person name="Magalhaes I.L.F."/>
            <person name="Oliveira U."/>
            <person name="Santos F.R."/>
            <person name="Vidigal T.H.D.A."/>
            <person name="Brescovit A.D."/>
            <person name="Santos A.J."/>
        </authorList>
    </citation>
    <scope>NUCLEOTIDE SEQUENCE</scope>
    <source>
        <tissue evidence="2">Shoot tissue taken approximately 20 cm above the soil surface</tissue>
    </source>
</reference>
<evidence type="ECO:0000256" key="1">
    <source>
        <dbReference type="SAM" id="Phobius"/>
    </source>
</evidence>
<reference evidence="2" key="2">
    <citation type="journal article" date="2015" name="Data Brief">
        <title>Shoot transcriptome of the giant reed, Arundo donax.</title>
        <authorList>
            <person name="Barrero R.A."/>
            <person name="Guerrero F.D."/>
            <person name="Moolhuijzen P."/>
            <person name="Goolsby J.A."/>
            <person name="Tidwell J."/>
            <person name="Bellgard S.E."/>
            <person name="Bellgard M.I."/>
        </authorList>
    </citation>
    <scope>NUCLEOTIDE SEQUENCE</scope>
    <source>
        <tissue evidence="2">Shoot tissue taken approximately 20 cm above the soil surface</tissue>
    </source>
</reference>
<accession>A0A0A9CL46</accession>
<proteinExistence type="predicted"/>
<feature type="transmembrane region" description="Helical" evidence="1">
    <location>
        <begin position="6"/>
        <end position="24"/>
    </location>
</feature>
<name>A0A0A9CL46_ARUDO</name>